<protein>
    <recommendedName>
        <fullName evidence="4 9">Carbonic anhydrase</fullName>
        <ecNumber evidence="4 9">4.2.1.1</ecNumber>
    </recommendedName>
</protein>
<dbReference type="PROSITE" id="PS51144">
    <property type="entry name" value="ALPHA_CA_2"/>
    <property type="match status" value="1"/>
</dbReference>
<evidence type="ECO:0000256" key="3">
    <source>
        <dbReference type="ARBA" id="ARBA00010718"/>
    </source>
</evidence>
<dbReference type="PANTHER" id="PTHR18952:SF265">
    <property type="entry name" value="CARBONIC ANHYDRASE"/>
    <property type="match status" value="1"/>
</dbReference>
<keyword evidence="6 9" id="KW-0862">Zinc</keyword>
<evidence type="ECO:0000256" key="7">
    <source>
        <dbReference type="ARBA" id="ARBA00023239"/>
    </source>
</evidence>
<dbReference type="Gene3D" id="3.10.200.10">
    <property type="entry name" value="Alpha carbonic anhydrase"/>
    <property type="match status" value="1"/>
</dbReference>
<evidence type="ECO:0000313" key="11">
    <source>
        <dbReference type="EMBL" id="KAL0567604.1"/>
    </source>
</evidence>
<evidence type="ECO:0000256" key="8">
    <source>
        <dbReference type="ARBA" id="ARBA00048348"/>
    </source>
</evidence>
<keyword evidence="7 9" id="KW-0456">Lyase</keyword>
<dbReference type="Proteomes" id="UP001465976">
    <property type="component" value="Unassembled WGS sequence"/>
</dbReference>
<dbReference type="SUPFAM" id="SSF51069">
    <property type="entry name" value="Carbonic anhydrase"/>
    <property type="match status" value="1"/>
</dbReference>
<dbReference type="InterPro" id="IPR041891">
    <property type="entry name" value="Alpha_CA_prokaryot-like"/>
</dbReference>
<evidence type="ECO:0000256" key="1">
    <source>
        <dbReference type="ARBA" id="ARBA00001947"/>
    </source>
</evidence>
<dbReference type="InterPro" id="IPR001148">
    <property type="entry name" value="CA_dom"/>
</dbReference>
<accession>A0ABR3EXI5</accession>
<evidence type="ECO:0000259" key="10">
    <source>
        <dbReference type="PROSITE" id="PS51144"/>
    </source>
</evidence>
<evidence type="ECO:0000256" key="5">
    <source>
        <dbReference type="ARBA" id="ARBA00022723"/>
    </source>
</evidence>
<dbReference type="PANTHER" id="PTHR18952">
    <property type="entry name" value="CARBONIC ANHYDRASE"/>
    <property type="match status" value="1"/>
</dbReference>
<dbReference type="InterPro" id="IPR036398">
    <property type="entry name" value="CA_dom_sf"/>
</dbReference>
<keyword evidence="12" id="KW-1185">Reference proteome</keyword>
<organism evidence="11 12">
    <name type="scientific">Marasmius crinis-equi</name>
    <dbReference type="NCBI Taxonomy" id="585013"/>
    <lineage>
        <taxon>Eukaryota</taxon>
        <taxon>Fungi</taxon>
        <taxon>Dikarya</taxon>
        <taxon>Basidiomycota</taxon>
        <taxon>Agaricomycotina</taxon>
        <taxon>Agaricomycetes</taxon>
        <taxon>Agaricomycetidae</taxon>
        <taxon>Agaricales</taxon>
        <taxon>Marasmiineae</taxon>
        <taxon>Marasmiaceae</taxon>
        <taxon>Marasmius</taxon>
    </lineage>
</organism>
<dbReference type="SMART" id="SM01057">
    <property type="entry name" value="Carb_anhydrase"/>
    <property type="match status" value="1"/>
</dbReference>
<name>A0ABR3EXI5_9AGAR</name>
<keyword evidence="9" id="KW-0732">Signal</keyword>
<dbReference type="InterPro" id="IPR023561">
    <property type="entry name" value="Carbonic_anhydrase_a-class"/>
</dbReference>
<comment type="catalytic activity">
    <reaction evidence="8 9">
        <text>hydrogencarbonate + H(+) = CO2 + H2O</text>
        <dbReference type="Rhea" id="RHEA:10748"/>
        <dbReference type="ChEBI" id="CHEBI:15377"/>
        <dbReference type="ChEBI" id="CHEBI:15378"/>
        <dbReference type="ChEBI" id="CHEBI:16526"/>
        <dbReference type="ChEBI" id="CHEBI:17544"/>
        <dbReference type="EC" id="4.2.1.1"/>
    </reaction>
</comment>
<evidence type="ECO:0000256" key="9">
    <source>
        <dbReference type="RuleBase" id="RU367011"/>
    </source>
</evidence>
<feature type="domain" description="Alpha-carbonic anhydrase" evidence="10">
    <location>
        <begin position="41"/>
        <end position="274"/>
    </location>
</feature>
<comment type="function">
    <text evidence="2 9">Reversible hydration of carbon dioxide.</text>
</comment>
<dbReference type="EMBL" id="JBAHYK010001544">
    <property type="protein sequence ID" value="KAL0567604.1"/>
    <property type="molecule type" value="Genomic_DNA"/>
</dbReference>
<sequence length="274" mass="29581">MLTKFTLALLAASSSLSAHASCLHGTSLLRREVSGGQVQVSSFGYDEEKGPLLWAGLSPNNTACNTGRNQSPIVLDASIPDAPAIAVSFQPTHDAELENLGSTLEVVGVNGTTNFQGKDHFLRQFHFHTPSEHRINGEYHPLEMHMVHESADGGFVVLGVFFSLTEDGTTTELLSAVTEHLSGAAEPGSITETGDLDFAELSNALQNKPKFHYTGSLTTPPCKEGINFVILKEPLALNVKTYNALKKIMKYNARYTQNALGRDNLLHMAAAQFA</sequence>
<feature type="chain" id="PRO_5044968833" description="Carbonic anhydrase" evidence="9">
    <location>
        <begin position="21"/>
        <end position="274"/>
    </location>
</feature>
<comment type="similarity">
    <text evidence="3 9">Belongs to the alpha-carbonic anhydrase family.</text>
</comment>
<gene>
    <name evidence="11" type="ORF">V5O48_014391</name>
</gene>
<dbReference type="PROSITE" id="PS00162">
    <property type="entry name" value="ALPHA_CA_1"/>
    <property type="match status" value="1"/>
</dbReference>
<dbReference type="InterPro" id="IPR018338">
    <property type="entry name" value="Carbonic_anhydrase_a-class_CS"/>
</dbReference>
<proteinExistence type="inferred from homology"/>
<dbReference type="EC" id="4.2.1.1" evidence="4 9"/>
<evidence type="ECO:0000256" key="2">
    <source>
        <dbReference type="ARBA" id="ARBA00002904"/>
    </source>
</evidence>
<comment type="caution">
    <text evidence="11">The sequence shown here is derived from an EMBL/GenBank/DDBJ whole genome shotgun (WGS) entry which is preliminary data.</text>
</comment>
<comment type="cofactor">
    <cofactor evidence="1 9">
        <name>Zn(2+)</name>
        <dbReference type="ChEBI" id="CHEBI:29105"/>
    </cofactor>
</comment>
<dbReference type="CDD" id="cd03124">
    <property type="entry name" value="alpha_CA_prokaryotic_like"/>
    <property type="match status" value="1"/>
</dbReference>
<dbReference type="Pfam" id="PF00194">
    <property type="entry name" value="Carb_anhydrase"/>
    <property type="match status" value="1"/>
</dbReference>
<evidence type="ECO:0000256" key="6">
    <source>
        <dbReference type="ARBA" id="ARBA00022833"/>
    </source>
</evidence>
<evidence type="ECO:0000313" key="12">
    <source>
        <dbReference type="Proteomes" id="UP001465976"/>
    </source>
</evidence>
<evidence type="ECO:0000256" key="4">
    <source>
        <dbReference type="ARBA" id="ARBA00012925"/>
    </source>
</evidence>
<feature type="signal peptide" evidence="9">
    <location>
        <begin position="1"/>
        <end position="20"/>
    </location>
</feature>
<reference evidence="11 12" key="1">
    <citation type="submission" date="2024-02" db="EMBL/GenBank/DDBJ databases">
        <title>A draft genome for the cacao thread blight pathogen Marasmius crinis-equi.</title>
        <authorList>
            <person name="Cohen S.P."/>
            <person name="Baruah I.K."/>
            <person name="Amoako-Attah I."/>
            <person name="Bukari Y."/>
            <person name="Meinhardt L.W."/>
            <person name="Bailey B.A."/>
        </authorList>
    </citation>
    <scope>NUCLEOTIDE SEQUENCE [LARGE SCALE GENOMIC DNA]</scope>
    <source>
        <strain evidence="11 12">GH-76</strain>
    </source>
</reference>
<keyword evidence="5 9" id="KW-0479">Metal-binding</keyword>